<protein>
    <submittedName>
        <fullName evidence="1">Uncharacterized protein</fullName>
    </submittedName>
</protein>
<dbReference type="HOGENOM" id="CLU_2661165_0_0_1"/>
<reference evidence="2" key="1">
    <citation type="journal article" date="2012" name="Nat. Genet.">
        <title>Lifestyle transitions in plant pathogenic Colletotrichum fungi deciphered by genome and transcriptome analyses.</title>
        <authorList>
            <person name="O'Connell R.J."/>
            <person name="Thon M.R."/>
            <person name="Hacquard S."/>
            <person name="Amyotte S.G."/>
            <person name="Kleemann J."/>
            <person name="Torres M.F."/>
            <person name="Damm U."/>
            <person name="Buiate E.A."/>
            <person name="Epstein L."/>
            <person name="Alkan N."/>
            <person name="Altmueller J."/>
            <person name="Alvarado-Balderrama L."/>
            <person name="Bauser C.A."/>
            <person name="Becker C."/>
            <person name="Birren B.W."/>
            <person name="Chen Z."/>
            <person name="Choi J."/>
            <person name="Crouch J.A."/>
            <person name="Duvick J.P."/>
            <person name="Farman M.A."/>
            <person name="Gan P."/>
            <person name="Heiman D."/>
            <person name="Henrissat B."/>
            <person name="Howard R.J."/>
            <person name="Kabbage M."/>
            <person name="Koch C."/>
            <person name="Kracher B."/>
            <person name="Kubo Y."/>
            <person name="Law A.D."/>
            <person name="Lebrun M.-H."/>
            <person name="Lee Y.-H."/>
            <person name="Miyara I."/>
            <person name="Moore N."/>
            <person name="Neumann U."/>
            <person name="Nordstroem K."/>
            <person name="Panaccione D.G."/>
            <person name="Panstruga R."/>
            <person name="Place M."/>
            <person name="Proctor R.H."/>
            <person name="Prusky D."/>
            <person name="Rech G."/>
            <person name="Reinhardt R."/>
            <person name="Rollins J.A."/>
            <person name="Rounsley S."/>
            <person name="Schardl C.L."/>
            <person name="Schwartz D.C."/>
            <person name="Shenoy N."/>
            <person name="Shirasu K."/>
            <person name="Sikhakolli U.R."/>
            <person name="Stueber K."/>
            <person name="Sukno S.A."/>
            <person name="Sweigard J.A."/>
            <person name="Takano Y."/>
            <person name="Takahara H."/>
            <person name="Trail F."/>
            <person name="van der Does H.C."/>
            <person name="Voll L.M."/>
            <person name="Will I."/>
            <person name="Young S."/>
            <person name="Zeng Q."/>
            <person name="Zhang J."/>
            <person name="Zhou S."/>
            <person name="Dickman M.B."/>
            <person name="Schulze-Lefert P."/>
            <person name="Ver Loren van Themaat E."/>
            <person name="Ma L.-J."/>
            <person name="Vaillancourt L.J."/>
        </authorList>
    </citation>
    <scope>NUCLEOTIDE SEQUENCE [LARGE SCALE GENOMIC DNA]</scope>
    <source>
        <strain evidence="2">IMI 349063</strain>
    </source>
</reference>
<dbReference type="Proteomes" id="UP000007174">
    <property type="component" value="Unassembled WGS sequence"/>
</dbReference>
<accession>H1V1Y5</accession>
<dbReference type="AlphaFoldDB" id="H1V1Y5"/>
<feature type="non-terminal residue" evidence="1">
    <location>
        <position position="1"/>
    </location>
</feature>
<organism evidence="1 2">
    <name type="scientific">Colletotrichum higginsianum (strain IMI 349063)</name>
    <name type="common">Crucifer anthracnose fungus</name>
    <dbReference type="NCBI Taxonomy" id="759273"/>
    <lineage>
        <taxon>Eukaryota</taxon>
        <taxon>Fungi</taxon>
        <taxon>Dikarya</taxon>
        <taxon>Ascomycota</taxon>
        <taxon>Pezizomycotina</taxon>
        <taxon>Sordariomycetes</taxon>
        <taxon>Hypocreomycetidae</taxon>
        <taxon>Glomerellales</taxon>
        <taxon>Glomerellaceae</taxon>
        <taxon>Colletotrichum</taxon>
        <taxon>Colletotrichum destructivum species complex</taxon>
    </lineage>
</organism>
<evidence type="ECO:0000313" key="1">
    <source>
        <dbReference type="EMBL" id="CCF34237.1"/>
    </source>
</evidence>
<proteinExistence type="predicted"/>
<dbReference type="EMBL" id="CACQ02001068">
    <property type="protein sequence ID" value="CCF34237.1"/>
    <property type="molecule type" value="Genomic_DNA"/>
</dbReference>
<gene>
    <name evidence="1" type="ORF">CH063_01103</name>
</gene>
<evidence type="ECO:0000313" key="2">
    <source>
        <dbReference type="Proteomes" id="UP000007174"/>
    </source>
</evidence>
<name>H1V1Y5_COLHI</name>
<sequence>EALGCLGSRCSPGWEVREPMSSPVSFSRLDDPSGLTLYPTMYNINIEVAPVRLRLNDTKSNLGGALGSVTDQNVIS</sequence>